<keyword evidence="5 10" id="KW-0678">Repressor</keyword>
<feature type="compositionally biased region" description="Low complexity" evidence="11">
    <location>
        <begin position="122"/>
        <end position="131"/>
    </location>
</feature>
<accession>A0A833R4V9</accession>
<dbReference type="GO" id="GO:0009734">
    <property type="term" value="P:auxin-activated signaling pathway"/>
    <property type="evidence" value="ECO:0007669"/>
    <property type="project" value="UniProtKB-UniRule"/>
</dbReference>
<gene>
    <name evidence="13" type="ORF">FCM35_KLT01069</name>
</gene>
<comment type="similarity">
    <text evidence="3 10">Belongs to the Aux/IAA family.</text>
</comment>
<keyword evidence="7 10" id="KW-0804">Transcription</keyword>
<dbReference type="InterPro" id="IPR053793">
    <property type="entry name" value="PB1-like"/>
</dbReference>
<evidence type="ECO:0000313" key="13">
    <source>
        <dbReference type="EMBL" id="KAF3333378.1"/>
    </source>
</evidence>
<proteinExistence type="inferred from homology"/>
<name>A0A833R4V9_9POAL</name>
<organism evidence="13 14">
    <name type="scientific">Carex littledalei</name>
    <dbReference type="NCBI Taxonomy" id="544730"/>
    <lineage>
        <taxon>Eukaryota</taxon>
        <taxon>Viridiplantae</taxon>
        <taxon>Streptophyta</taxon>
        <taxon>Embryophyta</taxon>
        <taxon>Tracheophyta</taxon>
        <taxon>Spermatophyta</taxon>
        <taxon>Magnoliopsida</taxon>
        <taxon>Liliopsida</taxon>
        <taxon>Poales</taxon>
        <taxon>Cyperaceae</taxon>
        <taxon>Cyperoideae</taxon>
        <taxon>Cariceae</taxon>
        <taxon>Carex</taxon>
        <taxon>Carex subgen. Euthyceras</taxon>
    </lineage>
</organism>
<dbReference type="EMBL" id="SWLB01000010">
    <property type="protein sequence ID" value="KAF3333378.1"/>
    <property type="molecule type" value="Genomic_DNA"/>
</dbReference>
<dbReference type="FunFam" id="3.10.20.90:FF:000225">
    <property type="entry name" value="Auxin-responsive protein"/>
    <property type="match status" value="1"/>
</dbReference>
<protein>
    <recommendedName>
        <fullName evidence="10">Auxin-responsive protein</fullName>
    </recommendedName>
</protein>
<dbReference type="GO" id="GO:0006355">
    <property type="term" value="P:regulation of DNA-templated transcription"/>
    <property type="evidence" value="ECO:0007669"/>
    <property type="project" value="InterPro"/>
</dbReference>
<evidence type="ECO:0000256" key="9">
    <source>
        <dbReference type="ARBA" id="ARBA00023294"/>
    </source>
</evidence>
<dbReference type="InterPro" id="IPR033389">
    <property type="entry name" value="AUX/IAA_dom"/>
</dbReference>
<evidence type="ECO:0000256" key="8">
    <source>
        <dbReference type="ARBA" id="ARBA00023242"/>
    </source>
</evidence>
<comment type="subcellular location">
    <subcellularLocation>
        <location evidence="2 10">Nucleus</location>
    </subcellularLocation>
</comment>
<comment type="function">
    <text evidence="1 10">Aux/IAA proteins are short-lived transcriptional factors that function as repressors of early auxin response genes at low auxin concentrations.</text>
</comment>
<reference evidence="13" key="1">
    <citation type="submission" date="2020-01" db="EMBL/GenBank/DDBJ databases">
        <title>Genome sequence of Kobresia littledalei, the first chromosome-level genome in the family Cyperaceae.</title>
        <authorList>
            <person name="Qu G."/>
        </authorList>
    </citation>
    <scope>NUCLEOTIDE SEQUENCE</scope>
    <source>
        <strain evidence="13">C.B.Clarke</strain>
        <tissue evidence="13">Leaf</tissue>
    </source>
</reference>
<evidence type="ECO:0000256" key="7">
    <source>
        <dbReference type="ARBA" id="ARBA00023163"/>
    </source>
</evidence>
<evidence type="ECO:0000256" key="2">
    <source>
        <dbReference type="ARBA" id="ARBA00004123"/>
    </source>
</evidence>
<keyword evidence="8 10" id="KW-0539">Nucleus</keyword>
<dbReference type="OrthoDB" id="615826at2759"/>
<dbReference type="InterPro" id="IPR003311">
    <property type="entry name" value="AUX_IAA"/>
</dbReference>
<evidence type="ECO:0000256" key="3">
    <source>
        <dbReference type="ARBA" id="ARBA00006728"/>
    </source>
</evidence>
<evidence type="ECO:0000256" key="6">
    <source>
        <dbReference type="ARBA" id="ARBA00023015"/>
    </source>
</evidence>
<dbReference type="SUPFAM" id="SSF54277">
    <property type="entry name" value="CAD &amp; PB1 domains"/>
    <property type="match status" value="1"/>
</dbReference>
<dbReference type="AlphaFoldDB" id="A0A833R4V9"/>
<dbReference type="Pfam" id="PF02309">
    <property type="entry name" value="AUX_IAA"/>
    <property type="match status" value="1"/>
</dbReference>
<comment type="subunit">
    <text evidence="4 10">Homodimers and heterodimers.</text>
</comment>
<dbReference type="Proteomes" id="UP000623129">
    <property type="component" value="Unassembled WGS sequence"/>
</dbReference>
<dbReference type="PROSITE" id="PS51745">
    <property type="entry name" value="PB1"/>
    <property type="match status" value="1"/>
</dbReference>
<evidence type="ECO:0000256" key="10">
    <source>
        <dbReference type="RuleBase" id="RU004549"/>
    </source>
</evidence>
<feature type="region of interest" description="Disordered" evidence="11">
    <location>
        <begin position="122"/>
        <end position="142"/>
    </location>
</feature>
<keyword evidence="9 10" id="KW-0927">Auxin signaling pathway</keyword>
<feature type="domain" description="PB1" evidence="12">
    <location>
        <begin position="182"/>
        <end position="287"/>
    </location>
</feature>
<evidence type="ECO:0000256" key="1">
    <source>
        <dbReference type="ARBA" id="ARBA00002159"/>
    </source>
</evidence>
<dbReference type="GO" id="GO:0005634">
    <property type="term" value="C:nucleus"/>
    <property type="evidence" value="ECO:0007669"/>
    <property type="project" value="UniProtKB-SubCell"/>
</dbReference>
<evidence type="ECO:0000256" key="5">
    <source>
        <dbReference type="ARBA" id="ARBA00022491"/>
    </source>
</evidence>
<evidence type="ECO:0000256" key="4">
    <source>
        <dbReference type="ARBA" id="ARBA00011726"/>
    </source>
</evidence>
<evidence type="ECO:0000259" key="12">
    <source>
        <dbReference type="PROSITE" id="PS51745"/>
    </source>
</evidence>
<dbReference type="PANTHER" id="PTHR31734:SF2">
    <property type="entry name" value="AUXIN-RESPONSIVE PROTEIN IAA26"/>
    <property type="match status" value="1"/>
</dbReference>
<dbReference type="PANTHER" id="PTHR31734">
    <property type="entry name" value="AUXIN-RESPONSIVE PROTEIN IAA17"/>
    <property type="match status" value="1"/>
</dbReference>
<evidence type="ECO:0000256" key="11">
    <source>
        <dbReference type="SAM" id="MobiDB-lite"/>
    </source>
</evidence>
<keyword evidence="6 10" id="KW-0805">Transcription regulation</keyword>
<sequence>MIYNFQRRICAIYQPNRAKEEKRMEGEGPRLLDLISKERDWVGKEVCKVKNGFEEKLELRLGLPGEETEKEEKQSAKSVFSLSFSENVAKKAFLGTAEAKEGKGTEREASGVHLVAHGTRNANSSIANNSSQTRNSNAPVVGWPPIRSFRKNLGSSSISKSPLETQDASLVNSNKADINKKGLFVKINMDGIPIGRKINLKAYGGYDELASAVDQLFRGVLAAQRDSLVSEIEKSVGEEKQDIKGLLDGSGKYTLVYEDEEGDRVLVGDVPWKMFISTAKRLRVLKTSDLSVSSVSLLHLYAK</sequence>
<comment type="caution">
    <text evidence="13">The sequence shown here is derived from an EMBL/GenBank/DDBJ whole genome shotgun (WGS) entry which is preliminary data.</text>
</comment>
<keyword evidence="14" id="KW-1185">Reference proteome</keyword>
<evidence type="ECO:0000313" key="14">
    <source>
        <dbReference type="Proteomes" id="UP000623129"/>
    </source>
</evidence>
<dbReference type="Gene3D" id="3.10.20.90">
    <property type="entry name" value="Phosphatidylinositol 3-kinase Catalytic Subunit, Chain A, domain 1"/>
    <property type="match status" value="1"/>
</dbReference>